<dbReference type="InterPro" id="IPR050766">
    <property type="entry name" value="Bact_Lucif_Oxidored"/>
</dbReference>
<comment type="caution">
    <text evidence="3">The sequence shown here is derived from an EMBL/GenBank/DDBJ whole genome shotgun (WGS) entry which is preliminary data.</text>
</comment>
<dbReference type="InterPro" id="IPR019949">
    <property type="entry name" value="CmoO-like"/>
</dbReference>
<evidence type="ECO:0000313" key="3">
    <source>
        <dbReference type="EMBL" id="MBB5068807.1"/>
    </source>
</evidence>
<dbReference type="RefSeq" id="WP_184478553.1">
    <property type="nucleotide sequence ID" value="NZ_JACHIV010000001.1"/>
</dbReference>
<dbReference type="InterPro" id="IPR036661">
    <property type="entry name" value="Luciferase-like_sf"/>
</dbReference>
<keyword evidence="4" id="KW-1185">Reference proteome</keyword>
<dbReference type="InterPro" id="IPR011251">
    <property type="entry name" value="Luciferase-like_dom"/>
</dbReference>
<name>A0A840NKM2_9PSEU</name>
<evidence type="ECO:0000256" key="1">
    <source>
        <dbReference type="ARBA" id="ARBA00007789"/>
    </source>
</evidence>
<dbReference type="Pfam" id="PF00296">
    <property type="entry name" value="Bac_luciferase"/>
    <property type="match status" value="2"/>
</dbReference>
<dbReference type="GO" id="GO:0005829">
    <property type="term" value="C:cytosol"/>
    <property type="evidence" value="ECO:0007669"/>
    <property type="project" value="TreeGrafter"/>
</dbReference>
<organism evidence="3 4">
    <name type="scientific">Saccharopolyspora gloriosae</name>
    <dbReference type="NCBI Taxonomy" id="455344"/>
    <lineage>
        <taxon>Bacteria</taxon>
        <taxon>Bacillati</taxon>
        <taxon>Actinomycetota</taxon>
        <taxon>Actinomycetes</taxon>
        <taxon>Pseudonocardiales</taxon>
        <taxon>Pseudonocardiaceae</taxon>
        <taxon>Saccharopolyspora</taxon>
    </lineage>
</organism>
<accession>A0A840NKM2</accession>
<reference evidence="3 4" key="1">
    <citation type="submission" date="2020-08" db="EMBL/GenBank/DDBJ databases">
        <title>Sequencing the genomes of 1000 actinobacteria strains.</title>
        <authorList>
            <person name="Klenk H.-P."/>
        </authorList>
    </citation>
    <scope>NUCLEOTIDE SEQUENCE [LARGE SCALE GENOMIC DNA]</scope>
    <source>
        <strain evidence="3 4">DSM 45582</strain>
    </source>
</reference>
<dbReference type="Gene3D" id="3.20.20.30">
    <property type="entry name" value="Luciferase-like domain"/>
    <property type="match status" value="1"/>
</dbReference>
<feature type="domain" description="Luciferase-like" evidence="2">
    <location>
        <begin position="190"/>
        <end position="351"/>
    </location>
</feature>
<protein>
    <submittedName>
        <fullName evidence="3">Alkanesulfonate monooxygenase SsuD/methylene tetrahydromethanopterin reductase-like flavin-dependent oxidoreductase (Luciferase family)</fullName>
    </submittedName>
</protein>
<gene>
    <name evidence="3" type="ORF">BJ969_001895</name>
</gene>
<dbReference type="NCBIfam" id="TIGR03558">
    <property type="entry name" value="oxido_grp_1"/>
    <property type="match status" value="1"/>
</dbReference>
<evidence type="ECO:0000259" key="2">
    <source>
        <dbReference type="Pfam" id="PF00296"/>
    </source>
</evidence>
<sequence length="383" mass="40939">MTSVPLSVLDLAPVPSGGTAAGALRDTVDLAQHVERYGYRRFWLAEHHLVPGVASSSPAVLIASVAAATRRIRVGSGAVLLGQHTPLQVAEDFGTIAQLHPDRIDLGLGRSGLAKFVELAKAALDREPDDVPATPPEPVLVDGLPVPRTARGGSLSRARAQRLEAHVRLLGGTGQPEYDEQVRDVLAFLDGTFRDTDGQEARAVTAEQALLQVWVLGASAGPSSRAAGALGLPFVSNYHVTPGTVLDSAASYRESFVPSARLDRPYLVVSADVLVADDDATARELAKPFAGWVHDIRYGDGAQPYLTPAEADRRTWTAPERAVVADRLQTRIVGSPDTAVERLEVLRRVTGADELLITTITHDHQDRLRSFELLAKAWAAAGH</sequence>
<keyword evidence="3" id="KW-0560">Oxidoreductase</keyword>
<dbReference type="SUPFAM" id="SSF51679">
    <property type="entry name" value="Bacterial luciferase-like"/>
    <property type="match status" value="1"/>
</dbReference>
<evidence type="ECO:0000313" key="4">
    <source>
        <dbReference type="Proteomes" id="UP000580474"/>
    </source>
</evidence>
<keyword evidence="3" id="KW-0503">Monooxygenase</keyword>
<dbReference type="EMBL" id="JACHIV010000001">
    <property type="protein sequence ID" value="MBB5068807.1"/>
    <property type="molecule type" value="Genomic_DNA"/>
</dbReference>
<dbReference type="GO" id="GO:0016705">
    <property type="term" value="F:oxidoreductase activity, acting on paired donors, with incorporation or reduction of molecular oxygen"/>
    <property type="evidence" value="ECO:0007669"/>
    <property type="project" value="InterPro"/>
</dbReference>
<proteinExistence type="predicted"/>
<comment type="similarity">
    <text evidence="1">To bacterial alkanal monooxygenase alpha and beta chains.</text>
</comment>
<dbReference type="GO" id="GO:0004497">
    <property type="term" value="F:monooxygenase activity"/>
    <property type="evidence" value="ECO:0007669"/>
    <property type="project" value="UniProtKB-KW"/>
</dbReference>
<dbReference type="PANTHER" id="PTHR30137">
    <property type="entry name" value="LUCIFERASE-LIKE MONOOXYGENASE"/>
    <property type="match status" value="1"/>
</dbReference>
<dbReference type="PANTHER" id="PTHR30137:SF6">
    <property type="entry name" value="LUCIFERASE-LIKE MONOOXYGENASE"/>
    <property type="match status" value="1"/>
</dbReference>
<dbReference type="Proteomes" id="UP000580474">
    <property type="component" value="Unassembled WGS sequence"/>
</dbReference>
<feature type="domain" description="Luciferase-like" evidence="2">
    <location>
        <begin position="7"/>
        <end position="115"/>
    </location>
</feature>
<dbReference type="AlphaFoldDB" id="A0A840NKM2"/>